<evidence type="ECO:0000256" key="3">
    <source>
        <dbReference type="ARBA" id="ARBA00022597"/>
    </source>
</evidence>
<protein>
    <submittedName>
        <fullName evidence="8">UAA transporter</fullName>
    </submittedName>
</protein>
<feature type="transmembrane region" description="Helical" evidence="7">
    <location>
        <begin position="223"/>
        <end position="241"/>
    </location>
</feature>
<keyword evidence="3" id="KW-0762">Sugar transport</keyword>
<evidence type="ECO:0000256" key="7">
    <source>
        <dbReference type="SAM" id="Phobius"/>
    </source>
</evidence>
<reference evidence="8" key="1">
    <citation type="journal article" date="2020" name="Stud. Mycol.">
        <title>101 Dothideomycetes genomes: a test case for predicting lifestyles and emergence of pathogens.</title>
        <authorList>
            <person name="Haridas S."/>
            <person name="Albert R."/>
            <person name="Binder M."/>
            <person name="Bloem J."/>
            <person name="Labutti K."/>
            <person name="Salamov A."/>
            <person name="Andreopoulos B."/>
            <person name="Baker S."/>
            <person name="Barry K."/>
            <person name="Bills G."/>
            <person name="Bluhm B."/>
            <person name="Cannon C."/>
            <person name="Castanera R."/>
            <person name="Culley D."/>
            <person name="Daum C."/>
            <person name="Ezra D."/>
            <person name="Gonzalez J."/>
            <person name="Henrissat B."/>
            <person name="Kuo A."/>
            <person name="Liang C."/>
            <person name="Lipzen A."/>
            <person name="Lutzoni F."/>
            <person name="Magnuson J."/>
            <person name="Mondo S."/>
            <person name="Nolan M."/>
            <person name="Ohm R."/>
            <person name="Pangilinan J."/>
            <person name="Park H.-J."/>
            <person name="Ramirez L."/>
            <person name="Alfaro M."/>
            <person name="Sun H."/>
            <person name="Tritt A."/>
            <person name="Yoshinaga Y."/>
            <person name="Zwiers L.-H."/>
            <person name="Turgeon B."/>
            <person name="Goodwin S."/>
            <person name="Spatafora J."/>
            <person name="Crous P."/>
            <person name="Grigoriev I."/>
        </authorList>
    </citation>
    <scope>NUCLEOTIDE SEQUENCE</scope>
    <source>
        <strain evidence="8">CBS 480.64</strain>
    </source>
</reference>
<keyword evidence="6 7" id="KW-0472">Membrane</keyword>
<gene>
    <name evidence="8" type="ORF">K470DRAFT_257690</name>
</gene>
<accession>A0A6A7BZJ2</accession>
<dbReference type="Pfam" id="PF08449">
    <property type="entry name" value="UAA"/>
    <property type="match status" value="1"/>
</dbReference>
<keyword evidence="4 7" id="KW-0812">Transmembrane</keyword>
<dbReference type="OrthoDB" id="999962at2759"/>
<dbReference type="GO" id="GO:0005462">
    <property type="term" value="F:UDP-N-acetylglucosamine transmembrane transporter activity"/>
    <property type="evidence" value="ECO:0007669"/>
    <property type="project" value="TreeGrafter"/>
</dbReference>
<feature type="transmembrane region" description="Helical" evidence="7">
    <location>
        <begin position="309"/>
        <end position="332"/>
    </location>
</feature>
<organism evidence="8 9">
    <name type="scientific">Piedraia hortae CBS 480.64</name>
    <dbReference type="NCBI Taxonomy" id="1314780"/>
    <lineage>
        <taxon>Eukaryota</taxon>
        <taxon>Fungi</taxon>
        <taxon>Dikarya</taxon>
        <taxon>Ascomycota</taxon>
        <taxon>Pezizomycotina</taxon>
        <taxon>Dothideomycetes</taxon>
        <taxon>Dothideomycetidae</taxon>
        <taxon>Capnodiales</taxon>
        <taxon>Piedraiaceae</taxon>
        <taxon>Piedraia</taxon>
    </lineage>
</organism>
<dbReference type="InterPro" id="IPR013657">
    <property type="entry name" value="SCL35B1-4/HUT1"/>
</dbReference>
<comment type="subcellular location">
    <subcellularLocation>
        <location evidence="1">Endomembrane system</location>
        <topology evidence="1">Multi-pass membrane protein</topology>
    </subcellularLocation>
</comment>
<evidence type="ECO:0000256" key="1">
    <source>
        <dbReference type="ARBA" id="ARBA00004127"/>
    </source>
</evidence>
<evidence type="ECO:0000256" key="2">
    <source>
        <dbReference type="ARBA" id="ARBA00022448"/>
    </source>
</evidence>
<keyword evidence="9" id="KW-1185">Reference proteome</keyword>
<dbReference type="GO" id="GO:0005464">
    <property type="term" value="F:UDP-xylose transmembrane transporter activity"/>
    <property type="evidence" value="ECO:0007669"/>
    <property type="project" value="TreeGrafter"/>
</dbReference>
<dbReference type="EMBL" id="MU005979">
    <property type="protein sequence ID" value="KAF2860680.1"/>
    <property type="molecule type" value="Genomic_DNA"/>
</dbReference>
<evidence type="ECO:0000256" key="5">
    <source>
        <dbReference type="ARBA" id="ARBA00022989"/>
    </source>
</evidence>
<dbReference type="GO" id="GO:0000139">
    <property type="term" value="C:Golgi membrane"/>
    <property type="evidence" value="ECO:0007669"/>
    <property type="project" value="TreeGrafter"/>
</dbReference>
<name>A0A6A7BZJ2_9PEZI</name>
<feature type="transmembrane region" description="Helical" evidence="7">
    <location>
        <begin position="103"/>
        <end position="121"/>
    </location>
</feature>
<keyword evidence="5 7" id="KW-1133">Transmembrane helix</keyword>
<dbReference type="PANTHER" id="PTHR10778:SF4">
    <property type="entry name" value="NUCLEOTIDE SUGAR TRANSPORTER SLC35B4"/>
    <property type="match status" value="1"/>
</dbReference>
<evidence type="ECO:0000256" key="4">
    <source>
        <dbReference type="ARBA" id="ARBA00022692"/>
    </source>
</evidence>
<dbReference type="AlphaFoldDB" id="A0A6A7BZJ2"/>
<feature type="transmembrane region" description="Helical" evidence="7">
    <location>
        <begin position="61"/>
        <end position="82"/>
    </location>
</feature>
<proteinExistence type="predicted"/>
<evidence type="ECO:0000256" key="6">
    <source>
        <dbReference type="ARBA" id="ARBA00023136"/>
    </source>
</evidence>
<feature type="transmembrane region" description="Helical" evidence="7">
    <location>
        <begin position="127"/>
        <end position="147"/>
    </location>
</feature>
<feature type="transmembrane region" description="Helical" evidence="7">
    <location>
        <begin position="190"/>
        <end position="208"/>
    </location>
</feature>
<evidence type="ECO:0000313" key="9">
    <source>
        <dbReference type="Proteomes" id="UP000799421"/>
    </source>
</evidence>
<dbReference type="PANTHER" id="PTHR10778">
    <property type="entry name" value="SOLUTE CARRIER FAMILY 35 MEMBER B"/>
    <property type="match status" value="1"/>
</dbReference>
<feature type="transmembrane region" description="Helical" evidence="7">
    <location>
        <begin position="34"/>
        <end position="55"/>
    </location>
</feature>
<evidence type="ECO:0000313" key="8">
    <source>
        <dbReference type="EMBL" id="KAF2860680.1"/>
    </source>
</evidence>
<keyword evidence="2" id="KW-0813">Transport</keyword>
<dbReference type="GO" id="GO:0005789">
    <property type="term" value="C:endoplasmic reticulum membrane"/>
    <property type="evidence" value="ECO:0007669"/>
    <property type="project" value="TreeGrafter"/>
</dbReference>
<dbReference type="Proteomes" id="UP000799421">
    <property type="component" value="Unassembled WGS sequence"/>
</dbReference>
<sequence>MSEKAPIANYQASVNPTSLNCSCQPSLRMAWDTLATSGLIFGGCCSNVFALEAVLQHESDSGLLITFCQFVVAALAAAPAVLGRTKSVKTTKGAKERVPQRRWMTIAFLFFAINMLNNWAFAFRISVPMHIILRSFGSVITMLVGVWRGKRFKPTQIAGVVVLTVGVVVSAWADAEAKGKRMKLGGTSQGLLLLLVAQLLGAYMGVYVEETYSKYQASWKENLFYSHALSLPLFLPLASVLQGQWRRLAATHPITITGNTTRGIPAGTAWLVVNAVTQLACITGVNVLSAQSSAVTVTVVLNMRKLASFVLSAVAFGHDIGGLLMTGALLVFGGGGLYGW</sequence>